<proteinExistence type="predicted"/>
<organism evidence="2 3">
    <name type="scientific">Brassica napus</name>
    <name type="common">Rape</name>
    <dbReference type="NCBI Taxonomy" id="3708"/>
    <lineage>
        <taxon>Eukaryota</taxon>
        <taxon>Viridiplantae</taxon>
        <taxon>Streptophyta</taxon>
        <taxon>Embryophyta</taxon>
        <taxon>Tracheophyta</taxon>
        <taxon>Spermatophyta</taxon>
        <taxon>Magnoliopsida</taxon>
        <taxon>eudicotyledons</taxon>
        <taxon>Gunneridae</taxon>
        <taxon>Pentapetalae</taxon>
        <taxon>rosids</taxon>
        <taxon>malvids</taxon>
        <taxon>Brassicales</taxon>
        <taxon>Brassicaceae</taxon>
        <taxon>Brassiceae</taxon>
        <taxon>Brassica</taxon>
    </lineage>
</organism>
<evidence type="ECO:0000313" key="2">
    <source>
        <dbReference type="EMBL" id="CDY56753.1"/>
    </source>
</evidence>
<dbReference type="Proteomes" id="UP001295469">
    <property type="component" value="Chromosome A06"/>
</dbReference>
<evidence type="ECO:0000313" key="3">
    <source>
        <dbReference type="Proteomes" id="UP000028999"/>
    </source>
</evidence>
<evidence type="ECO:0000313" key="1">
    <source>
        <dbReference type="EMBL" id="CAF2091827.1"/>
    </source>
</evidence>
<dbReference type="Gramene" id="CDY56753">
    <property type="protein sequence ID" value="CDY56753"/>
    <property type="gene ID" value="GSBRNA2T00020050001"/>
</dbReference>
<dbReference type="EMBL" id="HG994360">
    <property type="protein sequence ID" value="CAF2091827.1"/>
    <property type="molecule type" value="Genomic_DNA"/>
</dbReference>
<dbReference type="PaxDb" id="3708-A0A078J108"/>
<protein>
    <submittedName>
        <fullName evidence="1">(rape) hypothetical protein</fullName>
    </submittedName>
    <submittedName>
        <fullName evidence="2">BnaA06g40670D protein</fullName>
    </submittedName>
</protein>
<dbReference type="AlphaFoldDB" id="A0A078J108"/>
<dbReference type="OMA" id="FWSTNYV"/>
<dbReference type="STRING" id="3708.A0A078J108"/>
<name>A0A078J108_BRANA</name>
<dbReference type="EMBL" id="LK033516">
    <property type="protein sequence ID" value="CDY56753.1"/>
    <property type="molecule type" value="Genomic_DNA"/>
</dbReference>
<reference evidence="1" key="3">
    <citation type="submission" date="2021-01" db="EMBL/GenBank/DDBJ databases">
        <authorList>
            <consortium name="Genoscope - CEA"/>
            <person name="William W."/>
        </authorList>
    </citation>
    <scope>NUCLEOTIDE SEQUENCE</scope>
</reference>
<accession>A0A078J108</accession>
<gene>
    <name evidence="2" type="primary">BnaA06g40670D</name>
    <name evidence="1" type="ORF">DARMORV10_A06P48560.1</name>
    <name evidence="2" type="ORF">GSBRNA2T00020050001</name>
</gene>
<dbReference type="Proteomes" id="UP000028999">
    <property type="component" value="Unassembled WGS sequence"/>
</dbReference>
<sequence length="136" mass="15013">MSFSFWSTNYVTTVLDSDTGNCGLKPKVLSETGAPAPEELKTSPEDQKIDAAKSLINLFLQDKVDKTTKDDEKTAPEKLPVTEDLKTALTEAKSPADDQKIRKEDAVRVQKVIDDLTVMETETDAKPEEVRREAAA</sequence>
<reference evidence="2 3" key="1">
    <citation type="journal article" date="2014" name="Science">
        <title>Plant genetics. Early allopolyploid evolution in the post-Neolithic Brassica napus oilseed genome.</title>
        <authorList>
            <person name="Chalhoub B."/>
            <person name="Denoeud F."/>
            <person name="Liu S."/>
            <person name="Parkin I.A."/>
            <person name="Tang H."/>
            <person name="Wang X."/>
            <person name="Chiquet J."/>
            <person name="Belcram H."/>
            <person name="Tong C."/>
            <person name="Samans B."/>
            <person name="Correa M."/>
            <person name="Da Silva C."/>
            <person name="Just J."/>
            <person name="Falentin C."/>
            <person name="Koh C.S."/>
            <person name="Le Clainche I."/>
            <person name="Bernard M."/>
            <person name="Bento P."/>
            <person name="Noel B."/>
            <person name="Labadie K."/>
            <person name="Alberti A."/>
            <person name="Charles M."/>
            <person name="Arnaud D."/>
            <person name="Guo H."/>
            <person name="Daviaud C."/>
            <person name="Alamery S."/>
            <person name="Jabbari K."/>
            <person name="Zhao M."/>
            <person name="Edger P.P."/>
            <person name="Chelaifa H."/>
            <person name="Tack D."/>
            <person name="Lassalle G."/>
            <person name="Mestiri I."/>
            <person name="Schnel N."/>
            <person name="Le Paslier M.C."/>
            <person name="Fan G."/>
            <person name="Renault V."/>
            <person name="Bayer P.E."/>
            <person name="Golicz A.A."/>
            <person name="Manoli S."/>
            <person name="Lee T.H."/>
            <person name="Thi V.H."/>
            <person name="Chalabi S."/>
            <person name="Hu Q."/>
            <person name="Fan C."/>
            <person name="Tollenaere R."/>
            <person name="Lu Y."/>
            <person name="Battail C."/>
            <person name="Shen J."/>
            <person name="Sidebottom C.H."/>
            <person name="Wang X."/>
            <person name="Canaguier A."/>
            <person name="Chauveau A."/>
            <person name="Berard A."/>
            <person name="Deniot G."/>
            <person name="Guan M."/>
            <person name="Liu Z."/>
            <person name="Sun F."/>
            <person name="Lim Y.P."/>
            <person name="Lyons E."/>
            <person name="Town C.D."/>
            <person name="Bancroft I."/>
            <person name="Wang X."/>
            <person name="Meng J."/>
            <person name="Ma J."/>
            <person name="Pires J.C."/>
            <person name="King G.J."/>
            <person name="Brunel D."/>
            <person name="Delourme R."/>
            <person name="Renard M."/>
            <person name="Aury J.M."/>
            <person name="Adams K.L."/>
            <person name="Batley J."/>
            <person name="Snowdon R.J."/>
            <person name="Tost J."/>
            <person name="Edwards D."/>
            <person name="Zhou Y."/>
            <person name="Hua W."/>
            <person name="Sharpe A.G."/>
            <person name="Paterson A.H."/>
            <person name="Guan C."/>
            <person name="Wincker P."/>
        </authorList>
    </citation>
    <scope>NUCLEOTIDE SEQUENCE [LARGE SCALE GENOMIC DNA]</scope>
    <source>
        <strain evidence="3">cv. Darmor-bzh</strain>
    </source>
</reference>
<reference evidence="2" key="2">
    <citation type="submission" date="2014-06" db="EMBL/GenBank/DDBJ databases">
        <authorList>
            <person name="Genoscope - CEA"/>
        </authorList>
    </citation>
    <scope>NUCLEOTIDE SEQUENCE</scope>
</reference>
<keyword evidence="3" id="KW-1185">Reference proteome</keyword>